<dbReference type="InterPro" id="IPR009061">
    <property type="entry name" value="DNA-bd_dom_put_sf"/>
</dbReference>
<dbReference type="AlphaFoldDB" id="A0A6J7KIC1"/>
<dbReference type="PANTHER" id="PTHR30204">
    <property type="entry name" value="REDOX-CYCLING DRUG-SENSING TRANSCRIPTIONAL ACTIVATOR SOXR"/>
    <property type="match status" value="1"/>
</dbReference>
<keyword evidence="1" id="KW-0238">DNA-binding</keyword>
<organism evidence="3">
    <name type="scientific">freshwater metagenome</name>
    <dbReference type="NCBI Taxonomy" id="449393"/>
    <lineage>
        <taxon>unclassified sequences</taxon>
        <taxon>metagenomes</taxon>
        <taxon>ecological metagenomes</taxon>
    </lineage>
</organism>
<evidence type="ECO:0000256" key="1">
    <source>
        <dbReference type="ARBA" id="ARBA00023125"/>
    </source>
</evidence>
<name>A0A6J7KIC1_9ZZZZ</name>
<dbReference type="EMBL" id="CAFBNO010000021">
    <property type="protein sequence ID" value="CAB4954219.1"/>
    <property type="molecule type" value="Genomic_DNA"/>
</dbReference>
<evidence type="ECO:0000313" key="3">
    <source>
        <dbReference type="EMBL" id="CAB4954219.1"/>
    </source>
</evidence>
<dbReference type="Gene3D" id="1.10.1660.10">
    <property type="match status" value="1"/>
</dbReference>
<dbReference type="Pfam" id="PF13411">
    <property type="entry name" value="MerR_1"/>
    <property type="match status" value="1"/>
</dbReference>
<dbReference type="SUPFAM" id="SSF46955">
    <property type="entry name" value="Putative DNA-binding domain"/>
    <property type="match status" value="1"/>
</dbReference>
<dbReference type="InterPro" id="IPR000551">
    <property type="entry name" value="MerR-type_HTH_dom"/>
</dbReference>
<accession>A0A6J7KIC1</accession>
<sequence length="230" mass="24957">MTEATTTPISAARAGRLYSIGQVHIALKDEFNDLTLSKLRFLEEQGLVTPVRTASGYRKFADSDIDRLRIILELQRDKYLPLKVIGEYLEDLDNGRNPKVPAGSTPAKPDPRKRFTLVEIVAQVGISVESIAEAQEVGIMGAEPFTVTDMVVAGSLAELKRYGISARHLKGTKAAIDRDLGIIEGIIASVLKKNEPSSRSIAADHAANMANQFSTIREALIASVLGKIDS</sequence>
<dbReference type="GO" id="GO:0003677">
    <property type="term" value="F:DNA binding"/>
    <property type="evidence" value="ECO:0007669"/>
    <property type="project" value="UniProtKB-KW"/>
</dbReference>
<feature type="domain" description="HTH merR-type" evidence="2">
    <location>
        <begin position="39"/>
        <end position="91"/>
    </location>
</feature>
<gene>
    <name evidence="3" type="ORF">UFOPK3837_00633</name>
</gene>
<dbReference type="PANTHER" id="PTHR30204:SF89">
    <property type="entry name" value="HTH MERR-TYPE DOMAIN-CONTAINING PROTEIN"/>
    <property type="match status" value="1"/>
</dbReference>
<dbReference type="CDD" id="cd00592">
    <property type="entry name" value="HTH_MerR-like"/>
    <property type="match status" value="1"/>
</dbReference>
<dbReference type="PROSITE" id="PS50937">
    <property type="entry name" value="HTH_MERR_2"/>
    <property type="match status" value="1"/>
</dbReference>
<protein>
    <submittedName>
        <fullName evidence="3">Unannotated protein</fullName>
    </submittedName>
</protein>
<dbReference type="SMART" id="SM00422">
    <property type="entry name" value="HTH_MERR"/>
    <property type="match status" value="1"/>
</dbReference>
<dbReference type="InterPro" id="IPR047057">
    <property type="entry name" value="MerR_fam"/>
</dbReference>
<reference evidence="3" key="1">
    <citation type="submission" date="2020-05" db="EMBL/GenBank/DDBJ databases">
        <authorList>
            <person name="Chiriac C."/>
            <person name="Salcher M."/>
            <person name="Ghai R."/>
            <person name="Kavagutti S V."/>
        </authorList>
    </citation>
    <scope>NUCLEOTIDE SEQUENCE</scope>
</reference>
<dbReference type="GO" id="GO:0003700">
    <property type="term" value="F:DNA-binding transcription factor activity"/>
    <property type="evidence" value="ECO:0007669"/>
    <property type="project" value="InterPro"/>
</dbReference>
<evidence type="ECO:0000259" key="2">
    <source>
        <dbReference type="PROSITE" id="PS50937"/>
    </source>
</evidence>
<proteinExistence type="predicted"/>